<dbReference type="RefSeq" id="WP_140872675.1">
    <property type="nucleotide sequence ID" value="NZ_RCZK01000017.1"/>
</dbReference>
<sequence>MSQFNATRREIVRLFGTGVAGAAMLPSCLGKSLVVGDVAMLPDFRRSGDRDDTDALHRAISTGLPIHAPAARGSGTGGRYVIGSVGDDNLPSGFKLTGDGIDRTIIARSYVRANSFILYADSGSADTTRNLTGIAISDLTFEDEVVTRGFSEFSYLVMLSGVTGAQIDRVGFRGFRGDGLYVGSSTVQANERHNLDVAVRDCHFDGVDANNRNGISILDCDGLLIERCRFENVTRVGGKGAADPMDSATGPPMPGAIDLEPEPNGFAIIRNIVIRDNRFVGGGGYAVAVTLQPNDAVHTPQHAIRIEENIVERRHGGFSASGYRDSGAVTSDRPYAIDILSNQVSQCVKPFLVQGIRGLTIAQNSFIDCGEMAELGYQATNAAVSVRNNDFERDGTIQGYAVWVRSVDGLDITGNRFVDCGLTDGRLGIAIGFVEGVMRKINIVDNRFSSPSGRGTEAVTIFHDAKVDRGSVTARANRTGHGILDKGPTLGL</sequence>
<keyword evidence="2" id="KW-1185">Reference proteome</keyword>
<organism evidence="1 2">
    <name type="scientific">Sphingomonas oligophenolica</name>
    <dbReference type="NCBI Taxonomy" id="301154"/>
    <lineage>
        <taxon>Bacteria</taxon>
        <taxon>Pseudomonadati</taxon>
        <taxon>Pseudomonadota</taxon>
        <taxon>Alphaproteobacteria</taxon>
        <taxon>Sphingomonadales</taxon>
        <taxon>Sphingomonadaceae</taxon>
        <taxon>Sphingomonas</taxon>
    </lineage>
</organism>
<accession>A0A502C656</accession>
<dbReference type="InterPro" id="IPR011050">
    <property type="entry name" value="Pectin_lyase_fold/virulence"/>
</dbReference>
<evidence type="ECO:0000313" key="1">
    <source>
        <dbReference type="EMBL" id="TPG08134.1"/>
    </source>
</evidence>
<dbReference type="SUPFAM" id="SSF51126">
    <property type="entry name" value="Pectin lyase-like"/>
    <property type="match status" value="1"/>
</dbReference>
<protein>
    <submittedName>
        <fullName evidence="1">Uncharacterized protein</fullName>
    </submittedName>
</protein>
<comment type="caution">
    <text evidence="1">The sequence shown here is derived from an EMBL/GenBank/DDBJ whole genome shotgun (WGS) entry which is preliminary data.</text>
</comment>
<dbReference type="Proteomes" id="UP000318413">
    <property type="component" value="Unassembled WGS sequence"/>
</dbReference>
<dbReference type="InterPro" id="IPR006626">
    <property type="entry name" value="PbH1"/>
</dbReference>
<dbReference type="Gene3D" id="2.160.20.10">
    <property type="entry name" value="Single-stranded right-handed beta-helix, Pectin lyase-like"/>
    <property type="match status" value="1"/>
</dbReference>
<proteinExistence type="predicted"/>
<dbReference type="AlphaFoldDB" id="A0A502C656"/>
<dbReference type="InterPro" id="IPR012334">
    <property type="entry name" value="Pectin_lyas_fold"/>
</dbReference>
<evidence type="ECO:0000313" key="2">
    <source>
        <dbReference type="Proteomes" id="UP000318413"/>
    </source>
</evidence>
<reference evidence="1 2" key="1">
    <citation type="journal article" date="2019" name="Environ. Microbiol.">
        <title>Species interactions and distinct microbial communities in high Arctic permafrost affected cryosols are associated with the CH4 and CO2 gas fluxes.</title>
        <authorList>
            <person name="Altshuler I."/>
            <person name="Hamel J."/>
            <person name="Turney S."/>
            <person name="Magnuson E."/>
            <person name="Levesque R."/>
            <person name="Greer C."/>
            <person name="Whyte L.G."/>
        </authorList>
    </citation>
    <scope>NUCLEOTIDE SEQUENCE [LARGE SCALE GENOMIC DNA]</scope>
    <source>
        <strain evidence="1 2">S5.1</strain>
    </source>
</reference>
<gene>
    <name evidence="1" type="ORF">EAH84_14275</name>
</gene>
<dbReference type="SMART" id="SM00710">
    <property type="entry name" value="PbH1"/>
    <property type="match status" value="8"/>
</dbReference>
<dbReference type="EMBL" id="RCZK01000017">
    <property type="protein sequence ID" value="TPG08134.1"/>
    <property type="molecule type" value="Genomic_DNA"/>
</dbReference>
<dbReference type="OrthoDB" id="7551467at2"/>
<name>A0A502C656_9SPHN</name>